<keyword evidence="2" id="KW-1185">Reference proteome</keyword>
<reference evidence="1" key="1">
    <citation type="submission" date="2020-05" db="EMBL/GenBank/DDBJ databases">
        <title>Large-scale comparative analyses of tick genomes elucidate their genetic diversity and vector capacities.</title>
        <authorList>
            <person name="Jia N."/>
            <person name="Wang J."/>
            <person name="Shi W."/>
            <person name="Du L."/>
            <person name="Sun Y."/>
            <person name="Zhan W."/>
            <person name="Jiang J."/>
            <person name="Wang Q."/>
            <person name="Zhang B."/>
            <person name="Ji P."/>
            <person name="Sakyi L.B."/>
            <person name="Cui X."/>
            <person name="Yuan T."/>
            <person name="Jiang B."/>
            <person name="Yang W."/>
            <person name="Lam T.T.-Y."/>
            <person name="Chang Q."/>
            <person name="Ding S."/>
            <person name="Wang X."/>
            <person name="Zhu J."/>
            <person name="Ruan X."/>
            <person name="Zhao L."/>
            <person name="Wei J."/>
            <person name="Que T."/>
            <person name="Du C."/>
            <person name="Cheng J."/>
            <person name="Dai P."/>
            <person name="Han X."/>
            <person name="Huang E."/>
            <person name="Gao Y."/>
            <person name="Liu J."/>
            <person name="Shao H."/>
            <person name="Ye R."/>
            <person name="Li L."/>
            <person name="Wei W."/>
            <person name="Wang X."/>
            <person name="Wang C."/>
            <person name="Yang T."/>
            <person name="Huo Q."/>
            <person name="Li W."/>
            <person name="Guo W."/>
            <person name="Chen H."/>
            <person name="Zhou L."/>
            <person name="Ni X."/>
            <person name="Tian J."/>
            <person name="Zhou Y."/>
            <person name="Sheng Y."/>
            <person name="Liu T."/>
            <person name="Pan Y."/>
            <person name="Xia L."/>
            <person name="Li J."/>
            <person name="Zhao F."/>
            <person name="Cao W."/>
        </authorList>
    </citation>
    <scope>NUCLEOTIDE SEQUENCE</scope>
    <source>
        <strain evidence="1">Hyas-2018</strain>
    </source>
</reference>
<protein>
    <submittedName>
        <fullName evidence="1">Uncharacterized protein</fullName>
    </submittedName>
</protein>
<proteinExistence type="predicted"/>
<comment type="caution">
    <text evidence="1">The sequence shown here is derived from an EMBL/GenBank/DDBJ whole genome shotgun (WGS) entry which is preliminary data.</text>
</comment>
<evidence type="ECO:0000313" key="2">
    <source>
        <dbReference type="Proteomes" id="UP000821845"/>
    </source>
</evidence>
<dbReference type="Proteomes" id="UP000821845">
    <property type="component" value="Chromosome 3"/>
</dbReference>
<dbReference type="EMBL" id="CM023483">
    <property type="protein sequence ID" value="KAH6936150.1"/>
    <property type="molecule type" value="Genomic_DNA"/>
</dbReference>
<name>A0ACB7SNE5_HYAAI</name>
<organism evidence="1 2">
    <name type="scientific">Hyalomma asiaticum</name>
    <name type="common">Tick</name>
    <dbReference type="NCBI Taxonomy" id="266040"/>
    <lineage>
        <taxon>Eukaryota</taxon>
        <taxon>Metazoa</taxon>
        <taxon>Ecdysozoa</taxon>
        <taxon>Arthropoda</taxon>
        <taxon>Chelicerata</taxon>
        <taxon>Arachnida</taxon>
        <taxon>Acari</taxon>
        <taxon>Parasitiformes</taxon>
        <taxon>Ixodida</taxon>
        <taxon>Ixodoidea</taxon>
        <taxon>Ixodidae</taxon>
        <taxon>Hyalomminae</taxon>
        <taxon>Hyalomma</taxon>
    </lineage>
</organism>
<evidence type="ECO:0000313" key="1">
    <source>
        <dbReference type="EMBL" id="KAH6936150.1"/>
    </source>
</evidence>
<gene>
    <name evidence="1" type="ORF">HPB50_014181</name>
</gene>
<accession>A0ACB7SNE5</accession>
<sequence>MMFFAATFLGKGHSFSPADTSAFRNVATSAWVLGMMVLGNYLQSSITAIRTTPATVKNIKSFAELFRLIQHGAVCPCLNEEWRLFFYPSYDPVSFLRVMKLIEFSLTCDKASLHEADTVACYQRTRLGTHVALSVCTDNEMKIAALWDLLPGERYHTMVQAPVIHILNPLRHHHRRLLMATAEAGLAGRHQRHVVASTMGSNDNAAPLLLYLASRPKMPRVRTQLRDMFAEFNGEKATALRKIIPKTDYAFRLVRKIANRHRGIKEDDILRLIEAFVLCDFTYIFLSRDG</sequence>